<dbReference type="Proteomes" id="UP000000323">
    <property type="component" value="Chromosome 1"/>
</dbReference>
<evidence type="ECO:0000256" key="1">
    <source>
        <dbReference type="SAM" id="SignalP"/>
    </source>
</evidence>
<sequence>MSIVRLNTVAFICLTLLCMACGVSKTGYNATQETSWKTAQISPTNTPVPAITTAITPTIPVEATPSAQQLAVATAVDYLSRRLNTDPRLIRVIQVIPKEWPDTSLGCAEKDKSYNQVMTPGYIILLKYDNQRFEVHTDKNGNAVMCSKDESKNPNVGGSPIEERAIIAAKRELASKKGLQLGEIELVSITSRNWSDSSLGCPEPGMMYMQVITPGYVVKLKARDNIYEVHTDRNGRAVLC</sequence>
<evidence type="ECO:0008006" key="4">
    <source>
        <dbReference type="Google" id="ProtNLM"/>
    </source>
</evidence>
<evidence type="ECO:0000313" key="2">
    <source>
        <dbReference type="EMBL" id="ACZ42179.1"/>
    </source>
</evidence>
<gene>
    <name evidence="2" type="ordered locus">Tter_1271</name>
</gene>
<dbReference type="eggNOG" id="ENOG5033B9X">
    <property type="taxonomic scope" value="Bacteria"/>
</dbReference>
<dbReference type="OrthoDB" id="5801841at2"/>
<accession>D1CBL4</accession>
<dbReference type="STRING" id="525904.Tter_1271"/>
<protein>
    <recommendedName>
        <fullName evidence="4">PepSY domain-containing protein</fullName>
    </recommendedName>
</protein>
<dbReference type="RefSeq" id="WP_012875214.1">
    <property type="nucleotide sequence ID" value="NC_013525.1"/>
</dbReference>
<feature type="chain" id="PRO_5003021296" description="PepSY domain-containing protein" evidence="1">
    <location>
        <begin position="21"/>
        <end position="240"/>
    </location>
</feature>
<organism evidence="2 3">
    <name type="scientific">Thermobaculum terrenum (strain ATCC BAA-798 / CCMEE 7001 / YNP1)</name>
    <dbReference type="NCBI Taxonomy" id="525904"/>
    <lineage>
        <taxon>Bacteria</taxon>
        <taxon>Bacillati</taxon>
        <taxon>Chloroflexota</taxon>
        <taxon>Chloroflexia</taxon>
        <taxon>Candidatus Thermobaculales</taxon>
        <taxon>Candidatus Thermobaculaceae</taxon>
        <taxon>Thermobaculum</taxon>
    </lineage>
</organism>
<dbReference type="HOGENOM" id="CLU_1155964_0_0_0"/>
<dbReference type="KEGG" id="ttr:Tter_1271"/>
<keyword evidence="1" id="KW-0732">Signal</keyword>
<dbReference type="AlphaFoldDB" id="D1CBL4"/>
<dbReference type="EMBL" id="CP001825">
    <property type="protein sequence ID" value="ACZ42179.1"/>
    <property type="molecule type" value="Genomic_DNA"/>
</dbReference>
<keyword evidence="3" id="KW-1185">Reference proteome</keyword>
<feature type="signal peptide" evidence="1">
    <location>
        <begin position="1"/>
        <end position="20"/>
    </location>
</feature>
<evidence type="ECO:0000313" key="3">
    <source>
        <dbReference type="Proteomes" id="UP000000323"/>
    </source>
</evidence>
<reference evidence="3" key="1">
    <citation type="journal article" date="2010" name="Stand. Genomic Sci.">
        <title>Complete genome sequence of 'Thermobaculum terrenum' type strain (YNP1).</title>
        <authorList>
            <person name="Kiss H."/>
            <person name="Cleland D."/>
            <person name="Lapidus A."/>
            <person name="Lucas S."/>
            <person name="Glavina Del Rio T."/>
            <person name="Nolan M."/>
            <person name="Tice H."/>
            <person name="Han C."/>
            <person name="Goodwin L."/>
            <person name="Pitluck S."/>
            <person name="Liolios K."/>
            <person name="Ivanova N."/>
            <person name="Mavromatis K."/>
            <person name="Ovchinnikova G."/>
            <person name="Pati A."/>
            <person name="Chen A."/>
            <person name="Palaniappan K."/>
            <person name="Land M."/>
            <person name="Hauser L."/>
            <person name="Chang Y."/>
            <person name="Jeffries C."/>
            <person name="Lu M."/>
            <person name="Brettin T."/>
            <person name="Detter J."/>
            <person name="Goker M."/>
            <person name="Tindall B."/>
            <person name="Beck B."/>
            <person name="McDermott T."/>
            <person name="Woyke T."/>
            <person name="Bristow J."/>
            <person name="Eisen J."/>
            <person name="Markowitz V."/>
            <person name="Hugenholtz P."/>
            <person name="Kyrpides N."/>
            <person name="Klenk H."/>
            <person name="Cheng J."/>
        </authorList>
    </citation>
    <scope>NUCLEOTIDE SEQUENCE [LARGE SCALE GENOMIC DNA]</scope>
    <source>
        <strain evidence="3">ATCC BAA-798 / YNP1</strain>
    </source>
</reference>
<proteinExistence type="predicted"/>
<name>D1CBL4_THET1</name>